<proteinExistence type="inferred from homology"/>
<evidence type="ECO:0000313" key="3">
    <source>
        <dbReference type="Proteomes" id="UP000077667"/>
    </source>
</evidence>
<dbReference type="Pfam" id="PF00480">
    <property type="entry name" value="ROK"/>
    <property type="match status" value="1"/>
</dbReference>
<dbReference type="PANTHER" id="PTHR18964:SF149">
    <property type="entry name" value="BIFUNCTIONAL UDP-N-ACETYLGLUCOSAMINE 2-EPIMERASE_N-ACETYLMANNOSAMINE KINASE"/>
    <property type="match status" value="1"/>
</dbReference>
<dbReference type="STRING" id="1176587.A8C56_20365"/>
<dbReference type="AlphaFoldDB" id="A0A1A9I933"/>
<comment type="similarity">
    <text evidence="1">Belongs to the ROK (NagC/XylR) family.</text>
</comment>
<protein>
    <recommendedName>
        <fullName evidence="4">Sugar kinase</fullName>
    </recommendedName>
</protein>
<dbReference type="SUPFAM" id="SSF53067">
    <property type="entry name" value="Actin-like ATPase domain"/>
    <property type="match status" value="1"/>
</dbReference>
<organism evidence="2 3">
    <name type="scientific">Niabella ginsenosidivorans</name>
    <dbReference type="NCBI Taxonomy" id="1176587"/>
    <lineage>
        <taxon>Bacteria</taxon>
        <taxon>Pseudomonadati</taxon>
        <taxon>Bacteroidota</taxon>
        <taxon>Chitinophagia</taxon>
        <taxon>Chitinophagales</taxon>
        <taxon>Chitinophagaceae</taxon>
        <taxon>Niabella</taxon>
    </lineage>
</organism>
<keyword evidence="3" id="KW-1185">Reference proteome</keyword>
<dbReference type="PANTHER" id="PTHR18964">
    <property type="entry name" value="ROK (REPRESSOR, ORF, KINASE) FAMILY"/>
    <property type="match status" value="1"/>
</dbReference>
<evidence type="ECO:0000256" key="1">
    <source>
        <dbReference type="ARBA" id="ARBA00006479"/>
    </source>
</evidence>
<dbReference type="KEGG" id="nia:A8C56_20365"/>
<sequence length="321" mass="34232">MAVIGLDLGGTKLAVALFTEEGSLLYKERVPLTLLQGEATGALIADRITALKNRFPETAITGAGICVPGIYYAKTGNVWCPNIKGWENYPLGKRLSEACGAMPIVIDSDRACYILGEAWKGTAKGCNNAIYLSVGTGIGAGILSGGAVVRGQHDIAGAIGWMALAQPFQLPFKQYGCFEHSASGEGIARYTRELLDTMNDYNGLLRAIDAERLKAQHVFEAFEQKDVLATAVIRHCVQFWGMAAANLVSLFDPEKIIFGGGVFGPAQKLIPDIREEAAKWAQPVSMPSVLFVPGSLGADAGLYGAASLVLQKAIPYPNHDQ</sequence>
<dbReference type="Gene3D" id="3.30.420.40">
    <property type="match status" value="2"/>
</dbReference>
<gene>
    <name evidence="2" type="ORF">A8C56_20365</name>
</gene>
<evidence type="ECO:0008006" key="4">
    <source>
        <dbReference type="Google" id="ProtNLM"/>
    </source>
</evidence>
<dbReference type="EMBL" id="CP015772">
    <property type="protein sequence ID" value="ANH83024.1"/>
    <property type="molecule type" value="Genomic_DNA"/>
</dbReference>
<accession>A0A1A9I933</accession>
<dbReference type="Proteomes" id="UP000077667">
    <property type="component" value="Chromosome"/>
</dbReference>
<name>A0A1A9I933_9BACT</name>
<dbReference type="RefSeq" id="WP_067760208.1">
    <property type="nucleotide sequence ID" value="NZ_CP015772.1"/>
</dbReference>
<dbReference type="InterPro" id="IPR043129">
    <property type="entry name" value="ATPase_NBD"/>
</dbReference>
<dbReference type="OrthoDB" id="9810372at2"/>
<reference evidence="2 3" key="1">
    <citation type="submission" date="2016-05" db="EMBL/GenBank/DDBJ databases">
        <title>Niabella ginsenosidivorans BS26 whole genome sequencing.</title>
        <authorList>
            <person name="Im W.T."/>
            <person name="Siddiqi M.Z."/>
        </authorList>
    </citation>
    <scope>NUCLEOTIDE SEQUENCE [LARGE SCALE GENOMIC DNA]</scope>
    <source>
        <strain evidence="2 3">BS26</strain>
    </source>
</reference>
<evidence type="ECO:0000313" key="2">
    <source>
        <dbReference type="EMBL" id="ANH83024.1"/>
    </source>
</evidence>
<dbReference type="InterPro" id="IPR000600">
    <property type="entry name" value="ROK"/>
</dbReference>